<keyword evidence="4" id="KW-1185">Reference proteome</keyword>
<dbReference type="OrthoDB" id="327508at2759"/>
<proteinExistence type="predicted"/>
<organism evidence="3 4">
    <name type="scientific">Stylonychia lemnae</name>
    <name type="common">Ciliate</name>
    <dbReference type="NCBI Taxonomy" id="5949"/>
    <lineage>
        <taxon>Eukaryota</taxon>
        <taxon>Sar</taxon>
        <taxon>Alveolata</taxon>
        <taxon>Ciliophora</taxon>
        <taxon>Intramacronucleata</taxon>
        <taxon>Spirotrichea</taxon>
        <taxon>Stichotrichia</taxon>
        <taxon>Sporadotrichida</taxon>
        <taxon>Oxytrichidae</taxon>
        <taxon>Stylonychinae</taxon>
        <taxon>Stylonychia</taxon>
    </lineage>
</organism>
<feature type="region of interest" description="Disordered" evidence="2">
    <location>
        <begin position="328"/>
        <end position="349"/>
    </location>
</feature>
<gene>
    <name evidence="3" type="primary">Contig9786.g10465</name>
    <name evidence="3" type="ORF">STYLEM_13210</name>
</gene>
<feature type="coiled-coil region" evidence="1">
    <location>
        <begin position="566"/>
        <end position="593"/>
    </location>
</feature>
<evidence type="ECO:0000256" key="2">
    <source>
        <dbReference type="SAM" id="MobiDB-lite"/>
    </source>
</evidence>
<feature type="region of interest" description="Disordered" evidence="2">
    <location>
        <begin position="268"/>
        <end position="287"/>
    </location>
</feature>
<reference evidence="3 4" key="1">
    <citation type="submission" date="2014-06" db="EMBL/GenBank/DDBJ databases">
        <authorList>
            <person name="Swart Estienne"/>
        </authorList>
    </citation>
    <scope>NUCLEOTIDE SEQUENCE [LARGE SCALE GENOMIC DNA]</scope>
    <source>
        <strain evidence="3 4">130c</strain>
    </source>
</reference>
<evidence type="ECO:0000256" key="1">
    <source>
        <dbReference type="SAM" id="Coils"/>
    </source>
</evidence>
<feature type="compositionally biased region" description="Polar residues" evidence="2">
    <location>
        <begin position="269"/>
        <end position="283"/>
    </location>
</feature>
<keyword evidence="1" id="KW-0175">Coiled coil</keyword>
<sequence length="1069" mass="123595">MKAHQHFSNPLSNQKQGMQTDTDFKADQKQRGTQRPKSSDKTAARAGIGNKISDKPTGLSTMNNDNNNQQNANQMAEEYKERMQEKLKSRIIMDTRFQKIKQDAQIDVEVEFQKNFKDYDLIVDTASNLFLQDKQTSKISQNRQQESTMRVDQVAAEIQKQAAALMLPPLVKLVDEQEYDKEELDPKHVLRNRALKDKNLDLYGQIDKFKREAAHMYVQMDQESEIDRKSHAGEDEDEDLLGDQYGRNGAKKQESQSMISNEFWDEIKSSPSMQGKTNTSRIKPQQLERDNMMKQNFDDVVHNFQFQKNQVMDHRSREIGQLRAQSLGVGSQDDRLNSSYGRNRTPGRMNMVSSNQLNMDEAVLPIMTTKEAMMKQNILYTEAEVQSIRNENARQVRLVKKAAEVQMRNIKMLAKEKARDMLEKTVRRINEQFQHEIVALLLDYSNIREQLTKNERDTRVMRKRITEQEVDITQRNQRMLASGLLESNKELELMELEEPKDESLQPLSQKLESYYDKKQKNPTTYKESYFVEKNCPKHLNNAFNFYGGFVQLNLKEKAQVVESEIVVYYKQTLIELEQKNKVLESEVKLLKQLNLDYYKEANEQEQHIKDLDQKILDQVEDQNALIAKYELRIKQMFEDFFSEKSKMEEEALKEKTILQEELRLNDIIKEQLQQGQDKLRQELKELKRIIKIPRMHFKYLEKLEYDEILNQMKEIEEKQVTHPSSSNLMSNRKKILKKHIRNLSMTSKDMQKPIDSMTSFFTTPIQNQISQKHQVGINAIIIPSAQHQSNDLVGLANQQLDNSYGKMHNMNSNKQQQFTNLTLNKRDSLSSRSDLRKRAGAGEMMSHTQVGFQHFNNMVGMKAGLENNHVIFSKENKLKQRLGNLTSLSPRSQTAISMKPSNKNIRTPSTQRVSGLVPTDNQISAGNSNNPVSAALNSNYQSYRQHSQVLMGENEAAVQQLMSKETAKMSSPHQQNLMFQHQTSNNPNSSTKNPHHLDYVGSRDSDSHFNNTGHNFVGMQVQNRNGGDKRLSMVTSNKYDSITFVQKKKTNNLITAGDTMSSKGGGTRQ</sequence>
<protein>
    <submittedName>
        <fullName evidence="3">Uncharacterized protein</fullName>
    </submittedName>
</protein>
<evidence type="ECO:0000313" key="3">
    <source>
        <dbReference type="EMBL" id="CDW84153.1"/>
    </source>
</evidence>
<accession>A0A078ATG0</accession>
<dbReference type="EMBL" id="CCKQ01012526">
    <property type="protein sequence ID" value="CDW84153.1"/>
    <property type="molecule type" value="Genomic_DNA"/>
</dbReference>
<evidence type="ECO:0000313" key="4">
    <source>
        <dbReference type="Proteomes" id="UP000039865"/>
    </source>
</evidence>
<dbReference type="InParanoid" id="A0A078ATG0"/>
<feature type="compositionally biased region" description="Polar residues" evidence="2">
    <location>
        <begin position="1"/>
        <end position="21"/>
    </location>
</feature>
<dbReference type="Proteomes" id="UP000039865">
    <property type="component" value="Unassembled WGS sequence"/>
</dbReference>
<feature type="region of interest" description="Disordered" evidence="2">
    <location>
        <begin position="1"/>
        <end position="69"/>
    </location>
</feature>
<feature type="region of interest" description="Disordered" evidence="2">
    <location>
        <begin position="892"/>
        <end position="935"/>
    </location>
</feature>
<dbReference type="AlphaFoldDB" id="A0A078ATG0"/>
<feature type="region of interest" description="Disordered" evidence="2">
    <location>
        <begin position="222"/>
        <end position="257"/>
    </location>
</feature>
<name>A0A078ATG0_STYLE</name>